<feature type="compositionally biased region" description="Polar residues" evidence="1">
    <location>
        <begin position="306"/>
        <end position="315"/>
    </location>
</feature>
<comment type="caution">
    <text evidence="3">The sequence shown here is derived from an EMBL/GenBank/DDBJ whole genome shotgun (WGS) entry which is preliminary data.</text>
</comment>
<feature type="region of interest" description="Disordered" evidence="1">
    <location>
        <begin position="116"/>
        <end position="337"/>
    </location>
</feature>
<organism evidence="3 4">
    <name type="scientific">Penicillium angulare</name>
    <dbReference type="NCBI Taxonomy" id="116970"/>
    <lineage>
        <taxon>Eukaryota</taxon>
        <taxon>Fungi</taxon>
        <taxon>Dikarya</taxon>
        <taxon>Ascomycota</taxon>
        <taxon>Pezizomycotina</taxon>
        <taxon>Eurotiomycetes</taxon>
        <taxon>Eurotiomycetidae</taxon>
        <taxon>Eurotiales</taxon>
        <taxon>Aspergillaceae</taxon>
        <taxon>Penicillium</taxon>
    </lineage>
</organism>
<evidence type="ECO:0000259" key="2">
    <source>
        <dbReference type="PROSITE" id="PS50003"/>
    </source>
</evidence>
<feature type="domain" description="PH" evidence="2">
    <location>
        <begin position="942"/>
        <end position="1113"/>
    </location>
</feature>
<reference evidence="3" key="2">
    <citation type="journal article" date="2023" name="IMA Fungus">
        <title>Comparative genomic study of the Penicillium genus elucidates a diverse pangenome and 15 lateral gene transfer events.</title>
        <authorList>
            <person name="Petersen C."/>
            <person name="Sorensen T."/>
            <person name="Nielsen M.R."/>
            <person name="Sondergaard T.E."/>
            <person name="Sorensen J.L."/>
            <person name="Fitzpatrick D.A."/>
            <person name="Frisvad J.C."/>
            <person name="Nielsen K.L."/>
        </authorList>
    </citation>
    <scope>NUCLEOTIDE SEQUENCE</scope>
    <source>
        <strain evidence="3">IBT 30069</strain>
    </source>
</reference>
<dbReference type="SMART" id="SM01316">
    <property type="entry name" value="Spo7_2_N"/>
    <property type="match status" value="1"/>
</dbReference>
<sequence>MSVPQSNGTQTNSSETSYNEQYKGLQTGSYTDQKLRHASAHHLHMTSRRFFIGPIPEGWLQGHRKSWYRSRLRLKNYTSQTLSFKVDPVTFHYTHQDDFNSGSSSRPVEEEDLALTFTNTNERVSGDEEDEEYDDAFAEEETEEEPEGELRTLSHPPAEGELTTETEPETETGSETETERNDNGWEDEEDDESTPRASAPASAKTPNNVYDDGNASSSFVTAREEVSSSTDTDSSTSTIHACQNLSVPEQRPVSSGSQNLTVAGSSTGNASPLLSTASAVPSEADSTTYLLKNKNKRNDQKKLKSKASTVSKFTMQQQEPEDEDEDNDDTPHEIPLGKRHVKRRVTRKMAKYNLDDNIMDKQQRLRSKIAKAGNTISANRPRRRRLQDGEIIKAERMLVLVEESAKEKLPNDYCENDSIRMENRTVDKWREFLVVCRKSSMEHVPFVLQMYRTRVIPDVANPNVKTKPYYEVRLSHKNTHVNLYSSLDKTIVIWYPRKRGTKIYIIRPKSSAHAVEWYTFLAQVLGWRRPTKLPINVPDLGVSLIFKNPFQQLEAQLGMAGDDSQHTTVLSRSAKLEKYAAAAIIRGCMEMLEGRPEWAEVLKTWSKTEKMGLAWKRYDRLEWVYGSNEENMYGTIAMQSSHELELRPRAHYSTAVKHTNKKLADKKEDEPPPIEGFLIRLTSQKGVHQRMNKMFFKRLYFFTEDHHLLFCRPAKALPPAPPKLATAEDCNIPSSRDILNQAPISWNIDPYPIQNGDVEWLSSGNPEYVQRHDEEAYAQWQRSLHNITHADGYIDLCKVHEVRNMRWGTTPADSNVTDGPAVEFDPATSNSRQEDGSTREFDDERTFEMELENGLVIRLQAYDAVTRAEWVKRLDSLVKYWKARSADDAVELQAVRRRNLKLLEIDEEMESILGQFAKKWEVKKAEASPHLHNMCSLSGCRTIKMSGLLYRKPRRHTTFARCHVLLTDGKLLIFRSTLRKGNGVQIPHIHQDHETTIDLRDCYIYSGLITENDLLYANQTFDSNHPGHQALPRVYLSADSFTSRDEDSAITFVIWQPTQKTYFRAQEHTLQGTAKRSLRHVSTLGKHGRTIVFKARSRVEKDRWVMSISSEIDRLQEEKHEDIRIVSQ</sequence>
<dbReference type="EMBL" id="JAPQKH010000001">
    <property type="protein sequence ID" value="KAJ5115763.1"/>
    <property type="molecule type" value="Genomic_DNA"/>
</dbReference>
<feature type="region of interest" description="Disordered" evidence="1">
    <location>
        <begin position="810"/>
        <end position="842"/>
    </location>
</feature>
<dbReference type="Pfam" id="PF15404">
    <property type="entry name" value="PH_4"/>
    <property type="match status" value="1"/>
</dbReference>
<dbReference type="PANTHER" id="PTHR28076:SF1">
    <property type="entry name" value="PROSPORE MEMBRANE ADAPTER PROTEIN SPO71"/>
    <property type="match status" value="1"/>
</dbReference>
<feature type="compositionally biased region" description="Acidic residues" evidence="1">
    <location>
        <begin position="127"/>
        <end position="147"/>
    </location>
</feature>
<dbReference type="SUPFAM" id="SSF50729">
    <property type="entry name" value="PH domain-like"/>
    <property type="match status" value="1"/>
</dbReference>
<evidence type="ECO:0000256" key="1">
    <source>
        <dbReference type="SAM" id="MobiDB-lite"/>
    </source>
</evidence>
<proteinExistence type="predicted"/>
<dbReference type="Gene3D" id="2.30.29.30">
    <property type="entry name" value="Pleckstrin-homology domain (PH domain)/Phosphotyrosine-binding domain (PTB)"/>
    <property type="match status" value="1"/>
</dbReference>
<feature type="compositionally biased region" description="Acidic residues" evidence="1">
    <location>
        <begin position="162"/>
        <end position="176"/>
    </location>
</feature>
<dbReference type="InterPro" id="IPR040345">
    <property type="entry name" value="Mug56/Spo71"/>
</dbReference>
<dbReference type="Pfam" id="PF23207">
    <property type="entry name" value="PH_SPO71"/>
    <property type="match status" value="1"/>
</dbReference>
<dbReference type="GO" id="GO:0005628">
    <property type="term" value="C:prospore membrane"/>
    <property type="evidence" value="ECO:0007669"/>
    <property type="project" value="TreeGrafter"/>
</dbReference>
<dbReference type="Pfam" id="PF15407">
    <property type="entry name" value="Spo7_2_N"/>
    <property type="match status" value="1"/>
</dbReference>
<evidence type="ECO:0000313" key="4">
    <source>
        <dbReference type="Proteomes" id="UP001149165"/>
    </source>
</evidence>
<name>A0A9W9GCX8_9EURO</name>
<evidence type="ECO:0000313" key="3">
    <source>
        <dbReference type="EMBL" id="KAJ5115763.1"/>
    </source>
</evidence>
<accession>A0A9W9GCX8</accession>
<gene>
    <name evidence="3" type="ORF">N7456_000111</name>
</gene>
<feature type="compositionally biased region" description="Acidic residues" evidence="1">
    <location>
        <begin position="319"/>
        <end position="328"/>
    </location>
</feature>
<dbReference type="InterPro" id="IPR039486">
    <property type="entry name" value="Mug56/Spo71_PH"/>
</dbReference>
<dbReference type="AlphaFoldDB" id="A0A9W9GCX8"/>
<keyword evidence="4" id="KW-1185">Reference proteome</keyword>
<dbReference type="Proteomes" id="UP001149165">
    <property type="component" value="Unassembled WGS sequence"/>
</dbReference>
<dbReference type="PROSITE" id="PS50003">
    <property type="entry name" value="PH_DOMAIN"/>
    <property type="match status" value="1"/>
</dbReference>
<reference evidence="3" key="1">
    <citation type="submission" date="2022-11" db="EMBL/GenBank/DDBJ databases">
        <authorList>
            <person name="Petersen C."/>
        </authorList>
    </citation>
    <scope>NUCLEOTIDE SEQUENCE</scope>
    <source>
        <strain evidence="3">IBT 30069</strain>
    </source>
</reference>
<feature type="compositionally biased region" description="Polar residues" evidence="1">
    <location>
        <begin position="204"/>
        <end position="220"/>
    </location>
</feature>
<feature type="compositionally biased region" description="Polar residues" evidence="1">
    <location>
        <begin position="239"/>
        <end position="290"/>
    </location>
</feature>
<dbReference type="OrthoDB" id="5579281at2759"/>
<dbReference type="PANTHER" id="PTHR28076">
    <property type="entry name" value="SPORULATION-SPECIFIC PROTEIN 71"/>
    <property type="match status" value="1"/>
</dbReference>
<feature type="compositionally biased region" description="Low complexity" evidence="1">
    <location>
        <begin position="227"/>
        <end position="238"/>
    </location>
</feature>
<dbReference type="InterPro" id="IPR029217">
    <property type="entry name" value="Spo7_2_N"/>
</dbReference>
<dbReference type="InterPro" id="IPR057379">
    <property type="entry name" value="PH_SPO71"/>
</dbReference>
<dbReference type="SMART" id="SM00233">
    <property type="entry name" value="PH"/>
    <property type="match status" value="2"/>
</dbReference>
<protein>
    <recommendedName>
        <fullName evidence="2">PH domain-containing protein</fullName>
    </recommendedName>
</protein>
<feature type="compositionally biased region" description="Basic and acidic residues" evidence="1">
    <location>
        <begin position="832"/>
        <end position="842"/>
    </location>
</feature>
<dbReference type="GO" id="GO:1902657">
    <property type="term" value="P:protein localization to prospore membrane"/>
    <property type="evidence" value="ECO:0007669"/>
    <property type="project" value="InterPro"/>
</dbReference>
<dbReference type="InterPro" id="IPR001849">
    <property type="entry name" value="PH_domain"/>
</dbReference>
<dbReference type="InterPro" id="IPR011993">
    <property type="entry name" value="PH-like_dom_sf"/>
</dbReference>